<keyword evidence="3" id="KW-0498">Mitosis</keyword>
<evidence type="ECO:0000256" key="6">
    <source>
        <dbReference type="SAM" id="MobiDB-lite"/>
    </source>
</evidence>
<keyword evidence="8" id="KW-1185">Reference proteome</keyword>
<gene>
    <name evidence="7" type="ORF">E3P99_00235</name>
</gene>
<dbReference type="GO" id="GO:0051301">
    <property type="term" value="P:cell division"/>
    <property type="evidence" value="ECO:0007669"/>
    <property type="project" value="UniProtKB-KW"/>
</dbReference>
<feature type="compositionally biased region" description="Basic residues" evidence="6">
    <location>
        <begin position="1186"/>
        <end position="1195"/>
    </location>
</feature>
<comment type="caution">
    <text evidence="7">The sequence shown here is derived from an EMBL/GenBank/DDBJ whole genome shotgun (WGS) entry which is preliminary data.</text>
</comment>
<dbReference type="Proteomes" id="UP000310189">
    <property type="component" value="Unassembled WGS sequence"/>
</dbReference>
<evidence type="ECO:0000256" key="2">
    <source>
        <dbReference type="ARBA" id="ARBA00022618"/>
    </source>
</evidence>
<keyword evidence="2" id="KW-0132">Cell division</keyword>
<dbReference type="CDD" id="cd19953">
    <property type="entry name" value="PDS5"/>
    <property type="match status" value="1"/>
</dbReference>
<dbReference type="GO" id="GO:0006281">
    <property type="term" value="P:DNA repair"/>
    <property type="evidence" value="ECO:0007669"/>
    <property type="project" value="TreeGrafter"/>
</dbReference>
<name>A0A4T0FWI2_9BASI</name>
<keyword evidence="4" id="KW-0539">Nucleus</keyword>
<keyword evidence="5" id="KW-0131">Cell cycle</keyword>
<dbReference type="EMBL" id="SPNW01000003">
    <property type="protein sequence ID" value="TIA93149.1"/>
    <property type="molecule type" value="Genomic_DNA"/>
</dbReference>
<dbReference type="GO" id="GO:0005634">
    <property type="term" value="C:nucleus"/>
    <property type="evidence" value="ECO:0007669"/>
    <property type="project" value="UniProtKB-SubCell"/>
</dbReference>
<dbReference type="PANTHER" id="PTHR12663">
    <property type="entry name" value="ANDROGEN INDUCED INHIBITOR OF PROLIFERATION AS3 / PDS5-RELATED"/>
    <property type="match status" value="1"/>
</dbReference>
<comment type="subcellular location">
    <subcellularLocation>
        <location evidence="1">Nucleus</location>
    </subcellularLocation>
</comment>
<reference evidence="7 8" key="1">
    <citation type="submission" date="2019-03" db="EMBL/GenBank/DDBJ databases">
        <title>Sequencing 23 genomes of Wallemia ichthyophaga.</title>
        <authorList>
            <person name="Gostincar C."/>
        </authorList>
    </citation>
    <scope>NUCLEOTIDE SEQUENCE [LARGE SCALE GENOMIC DNA]</scope>
    <source>
        <strain evidence="7 8">EXF-5753</strain>
    </source>
</reference>
<protein>
    <recommendedName>
        <fullName evidence="9">Sister chromatid cohesion protein</fullName>
    </recommendedName>
</protein>
<dbReference type="OrthoDB" id="200660at2759"/>
<dbReference type="SUPFAM" id="SSF48371">
    <property type="entry name" value="ARM repeat"/>
    <property type="match status" value="1"/>
</dbReference>
<dbReference type="InterPro" id="IPR016024">
    <property type="entry name" value="ARM-type_fold"/>
</dbReference>
<evidence type="ECO:0000313" key="8">
    <source>
        <dbReference type="Proteomes" id="UP000310189"/>
    </source>
</evidence>
<dbReference type="Gene3D" id="1.25.10.10">
    <property type="entry name" value="Leucine-rich Repeat Variant"/>
    <property type="match status" value="1"/>
</dbReference>
<dbReference type="GO" id="GO:0007064">
    <property type="term" value="P:mitotic sister chromatid cohesion"/>
    <property type="evidence" value="ECO:0007669"/>
    <property type="project" value="InterPro"/>
</dbReference>
<evidence type="ECO:0000256" key="1">
    <source>
        <dbReference type="ARBA" id="ARBA00004123"/>
    </source>
</evidence>
<evidence type="ECO:0000256" key="5">
    <source>
        <dbReference type="ARBA" id="ARBA00023306"/>
    </source>
</evidence>
<dbReference type="InterPro" id="IPR011989">
    <property type="entry name" value="ARM-like"/>
</dbReference>
<evidence type="ECO:0008006" key="9">
    <source>
        <dbReference type="Google" id="ProtNLM"/>
    </source>
</evidence>
<organism evidence="7 8">
    <name type="scientific">Wallemia hederae</name>
    <dbReference type="NCBI Taxonomy" id="1540922"/>
    <lineage>
        <taxon>Eukaryota</taxon>
        <taxon>Fungi</taxon>
        <taxon>Dikarya</taxon>
        <taxon>Basidiomycota</taxon>
        <taxon>Wallemiomycotina</taxon>
        <taxon>Wallemiomycetes</taxon>
        <taxon>Wallemiales</taxon>
        <taxon>Wallemiaceae</taxon>
        <taxon>Wallemia</taxon>
    </lineage>
</organism>
<dbReference type="InterPro" id="IPR039776">
    <property type="entry name" value="Pds5"/>
</dbReference>
<dbReference type="GO" id="GO:0000785">
    <property type="term" value="C:chromatin"/>
    <property type="evidence" value="ECO:0007669"/>
    <property type="project" value="TreeGrafter"/>
</dbReference>
<evidence type="ECO:0000256" key="4">
    <source>
        <dbReference type="ARBA" id="ARBA00023242"/>
    </source>
</evidence>
<dbReference type="PANTHER" id="PTHR12663:SF0">
    <property type="entry name" value="PRECOCIOUS DISSOCIATION OF SISTERS 5, ISOFORM A"/>
    <property type="match status" value="1"/>
</dbReference>
<feature type="region of interest" description="Disordered" evidence="6">
    <location>
        <begin position="1157"/>
        <end position="1267"/>
    </location>
</feature>
<accession>A0A4T0FWI2</accession>
<feature type="compositionally biased region" description="Acidic residues" evidence="6">
    <location>
        <begin position="1246"/>
        <end position="1259"/>
    </location>
</feature>
<dbReference type="Pfam" id="PF20168">
    <property type="entry name" value="PDS5"/>
    <property type="match status" value="1"/>
</dbReference>
<proteinExistence type="predicted"/>
<evidence type="ECO:0000256" key="3">
    <source>
        <dbReference type="ARBA" id="ARBA00022776"/>
    </source>
</evidence>
<dbReference type="AlphaFoldDB" id="A0A4T0FWI2"/>
<sequence length="1267" mass="143995">MTLAKLKFKEKIVQQGLQTNELLRRLQTLHKELSEWDQDAIDANSLHKVAKQLLDKSLLLHKDKLVKALVAASFIDILRLCAPDAPYTLNELKDVFSFMFRQVAYLWKPPKDAKQTDVQCYKEYYYILRTMADVSCVVLVCDLPNAEDIISAIFKDFLDGIRDDTAPRLQGFMADIMAQLIDETNSIPTNILEPLLISFTDKTAKMNSSKHKLVVEVCNKTSERLQKSVCQYFSEILLKVTDDEYSEKEYDEAVEAHKIIRSIHKHSPRILLSTIPLLEVELHSENSDIRELGTRTLGRMLGEPSSDPKYSSLSKEHPNAFRTWIDRKKDLVASVRSLIVEYAPAVILTQPLLTSEIIATVTDKLRDFDDKVRAVACQFFQKITYEVALSYTPKSSLDELTLRCKDKKAAVRQDAFESLGRLYTMAYADIKINNGTAVEKFGWIPRAVLVPLNIALPGQTASIKLQVERTLVKHILPLHAESDAAWVDRFLRVYATLGEDEKNALLNLTGLQKSAHRSYAYRYVEACENFASDRSNDNKEKVVTFIKALGSLFPEDSKATSDLQEFVKLNESRLYKCLKTAMNPQQCDFKTLQKCQSELHRRLEQLAGQRKTLAGTFDALLLKVTYPLVNKTSIPHLLKRSAEDNSSASEVLHAIAKHAPTMLKSHMSELMKNVSDEPELAQENEIALLLLAAVSRADNSSAPSDKRSLDRLLKFVDRGTRKQVKSATRVLSCSENGKQILSKIARQINLQNDVIDEEKLMRNLTCLAEISKSAFHIIQVDIQSLVDAILMLVLVQGHTNFDRYQQATVDVDLEWTDDNESIDHLTFAKIEAMRLLTYVARAKYDNTDQELDTAKKVVNTLAHVVRKKGEVSTVEFDDDGDAPIVEVKNEDESFETPAFIRSRLRLKALTCLVKIAQDEKLEKEYVRRYFLLMSGGVQDAAYSIRKEYITRLIQCLAPLKLPYHYNVFMFLAAHEPEPENIGKVQIYVRSMFHLSGHLSSDLLLTFAQEIRLNAFEMIFYRLLHALAHHPDFSPHPTDIEATAKYVVAWHRLSNSHLFTRYISFYLDLVATAENINLLYHLAGKLKTVRDITTKNNSVNLYILSELGQHLTSELARSRKWTLAAYEGKVKLSTDIFKALPNSNVQREISEKVYLSEEMKSQLGSTSKPKPAPRRKKLADGGNTTRKPVKRARKKHNWEDNKDESEANSSDNASDNDSDAEDYERRRGPTRKARPQPRPAARKTQVDSDEEMSEAEENDENNAVAVEA</sequence>
<evidence type="ECO:0000313" key="7">
    <source>
        <dbReference type="EMBL" id="TIA93149.1"/>
    </source>
</evidence>